<keyword evidence="2" id="KW-0540">Nuclease</keyword>
<gene>
    <name evidence="2" type="ORF">HF999_16090</name>
</gene>
<keyword evidence="3" id="KW-1185">Reference proteome</keyword>
<evidence type="ECO:0000313" key="3">
    <source>
        <dbReference type="Proteomes" id="UP000582646"/>
    </source>
</evidence>
<dbReference type="RefSeq" id="WP_168546856.1">
    <property type="nucleotide sequence ID" value="NZ_JAAXOQ010000022.1"/>
</dbReference>
<dbReference type="Proteomes" id="UP000582646">
    <property type="component" value="Unassembled WGS sequence"/>
</dbReference>
<organism evidence="2 3">
    <name type="scientific">Tsukamurella spumae</name>
    <dbReference type="NCBI Taxonomy" id="44753"/>
    <lineage>
        <taxon>Bacteria</taxon>
        <taxon>Bacillati</taxon>
        <taxon>Actinomycetota</taxon>
        <taxon>Actinomycetes</taxon>
        <taxon>Mycobacteriales</taxon>
        <taxon>Tsukamurellaceae</taxon>
        <taxon>Tsukamurella</taxon>
    </lineage>
</organism>
<feature type="region of interest" description="Disordered" evidence="1">
    <location>
        <begin position="115"/>
        <end position="145"/>
    </location>
</feature>
<protein>
    <submittedName>
        <fullName evidence="2">HNH endonuclease</fullName>
    </submittedName>
</protein>
<evidence type="ECO:0000256" key="1">
    <source>
        <dbReference type="SAM" id="MobiDB-lite"/>
    </source>
</evidence>
<reference evidence="2 3" key="1">
    <citation type="submission" date="2020-04" db="EMBL/GenBank/DDBJ databases">
        <title>MicrobeNet Type strains.</title>
        <authorList>
            <person name="Nicholson A.C."/>
        </authorList>
    </citation>
    <scope>NUCLEOTIDE SEQUENCE [LARGE SCALE GENOMIC DNA]</scope>
    <source>
        <strain evidence="2 3">DSM 44113</strain>
    </source>
</reference>
<keyword evidence="2" id="KW-0378">Hydrolase</keyword>
<dbReference type="CDD" id="cd00085">
    <property type="entry name" value="HNHc"/>
    <property type="match status" value="1"/>
</dbReference>
<comment type="caution">
    <text evidence="2">The sequence shown here is derived from an EMBL/GenBank/DDBJ whole genome shotgun (WGS) entry which is preliminary data.</text>
</comment>
<dbReference type="InterPro" id="IPR003615">
    <property type="entry name" value="HNH_nuc"/>
</dbReference>
<feature type="region of interest" description="Disordered" evidence="1">
    <location>
        <begin position="162"/>
        <end position="219"/>
    </location>
</feature>
<dbReference type="GO" id="GO:0004519">
    <property type="term" value="F:endonuclease activity"/>
    <property type="evidence" value="ECO:0007669"/>
    <property type="project" value="UniProtKB-KW"/>
</dbReference>
<feature type="region of interest" description="Disordered" evidence="1">
    <location>
        <begin position="332"/>
        <end position="366"/>
    </location>
</feature>
<evidence type="ECO:0000313" key="2">
    <source>
        <dbReference type="EMBL" id="NKY19882.1"/>
    </source>
</evidence>
<keyword evidence="2" id="KW-0255">Endonuclease</keyword>
<dbReference type="EMBL" id="JAAXOQ010000022">
    <property type="protein sequence ID" value="NKY19882.1"/>
    <property type="molecule type" value="Genomic_DNA"/>
</dbReference>
<name>A0A846X6N7_9ACTN</name>
<accession>A0A846X6N7</accession>
<feature type="compositionally biased region" description="Polar residues" evidence="1">
    <location>
        <begin position="332"/>
        <end position="344"/>
    </location>
</feature>
<dbReference type="AlphaFoldDB" id="A0A846X6N7"/>
<proteinExistence type="predicted"/>
<feature type="compositionally biased region" description="Pro residues" evidence="1">
    <location>
        <begin position="193"/>
        <end position="207"/>
    </location>
</feature>
<sequence length="409" mass="44081">DGIAQLIRGYSTLGCACANTDCRYRTARFHGEPDADGAITRFITLINVVINEQDLTDGAADASTQAPAATTAATTAPGRGGGLAYLEGHGPISVALARALAAREDAVIRPFGRRITNHDDGAAGSSSPPACGAPDGGDHTPTEPRGAVDVQWAWRDIVARLEGHHDPGDTGFDPGPDGPGPDAPDGDPRPGGTHPPEPLPAVPPGAPPALVRARGSSGYRPSADLRRYLRLIHPRCVFPHCNRPAARAQIDHRREYDHTAPELGGQTTAEQIQPLCISHHQLKTAGQWIDARLPDGRILWTAPDGRRYIVDPTGIMLQLFPDLTRIEWDIPTTASPETADTRTAQPGGRTRLQREHARRERRRRDTVTAFQADKDRKALPNSEVEIGIMRIIGMPHQRPAPTFDSPPPY</sequence>
<feature type="compositionally biased region" description="Low complexity" evidence="1">
    <location>
        <begin position="122"/>
        <end position="133"/>
    </location>
</feature>
<feature type="compositionally biased region" description="Basic and acidic residues" evidence="1">
    <location>
        <begin position="352"/>
        <end position="366"/>
    </location>
</feature>
<feature type="non-terminal residue" evidence="2">
    <location>
        <position position="1"/>
    </location>
</feature>